<organism evidence="6 7">
    <name type="scientific">Pleurostoma richardsiae</name>
    <dbReference type="NCBI Taxonomy" id="41990"/>
    <lineage>
        <taxon>Eukaryota</taxon>
        <taxon>Fungi</taxon>
        <taxon>Dikarya</taxon>
        <taxon>Ascomycota</taxon>
        <taxon>Pezizomycotina</taxon>
        <taxon>Sordariomycetes</taxon>
        <taxon>Sordariomycetidae</taxon>
        <taxon>Calosphaeriales</taxon>
        <taxon>Pleurostomataceae</taxon>
        <taxon>Pleurostoma</taxon>
    </lineage>
</organism>
<dbReference type="PANTHER" id="PTHR33337">
    <property type="entry name" value="GFA DOMAIN-CONTAINING PROTEIN"/>
    <property type="match status" value="1"/>
</dbReference>
<gene>
    <name evidence="6" type="ORF">NKR23_g10416</name>
</gene>
<keyword evidence="2" id="KW-0479">Metal-binding</keyword>
<dbReference type="GO" id="GO:0046872">
    <property type="term" value="F:metal ion binding"/>
    <property type="evidence" value="ECO:0007669"/>
    <property type="project" value="UniProtKB-KW"/>
</dbReference>
<dbReference type="InterPro" id="IPR006913">
    <property type="entry name" value="CENP-V/GFA"/>
</dbReference>
<comment type="similarity">
    <text evidence="1">Belongs to the Gfa family.</text>
</comment>
<keyword evidence="4" id="KW-0456">Lyase</keyword>
<accession>A0AA38VBX0</accession>
<evidence type="ECO:0000313" key="6">
    <source>
        <dbReference type="EMBL" id="KAJ9134023.1"/>
    </source>
</evidence>
<dbReference type="AlphaFoldDB" id="A0AA38VBX0"/>
<sequence>MSADTPHSAGPPFPHYTDNPSAFPMEGGCACGAIRYRLEVAPLAVHCCHCTSCQRETGTAFAINSIVEAKHLTALPPAPATVPAHPGEPDIFLPAGPPPPGAARKPRSPEVPGEVASPVAPSLFLTPSESGEGQTIARCPRCAVAVWSEYGGGPAVRFLRGGTLDRAWLVAPDLHIYTRSMRCGVLAPVDGRPRFEEYYDRRTVWRPDSMARYQEVLPQIMKYREELEKRRGERERVEDEE</sequence>
<dbReference type="Pfam" id="PF04828">
    <property type="entry name" value="GFA"/>
    <property type="match status" value="1"/>
</dbReference>
<reference evidence="6" key="1">
    <citation type="submission" date="2022-07" db="EMBL/GenBank/DDBJ databases">
        <title>Fungi with potential for degradation of polypropylene.</title>
        <authorList>
            <person name="Gostincar C."/>
        </authorList>
    </citation>
    <scope>NUCLEOTIDE SEQUENCE</scope>
    <source>
        <strain evidence="6">EXF-13308</strain>
    </source>
</reference>
<evidence type="ECO:0000256" key="3">
    <source>
        <dbReference type="ARBA" id="ARBA00022833"/>
    </source>
</evidence>
<keyword evidence="7" id="KW-1185">Reference proteome</keyword>
<dbReference type="PROSITE" id="PS51891">
    <property type="entry name" value="CENP_V_GFA"/>
    <property type="match status" value="1"/>
</dbReference>
<keyword evidence="3" id="KW-0862">Zinc</keyword>
<evidence type="ECO:0000259" key="5">
    <source>
        <dbReference type="PROSITE" id="PS51891"/>
    </source>
</evidence>
<dbReference type="EMBL" id="JANBVO010000046">
    <property type="protein sequence ID" value="KAJ9134023.1"/>
    <property type="molecule type" value="Genomic_DNA"/>
</dbReference>
<feature type="domain" description="CENP-V/GFA" evidence="5">
    <location>
        <begin position="25"/>
        <end position="148"/>
    </location>
</feature>
<dbReference type="Proteomes" id="UP001174694">
    <property type="component" value="Unassembled WGS sequence"/>
</dbReference>
<dbReference type="InterPro" id="IPR011057">
    <property type="entry name" value="Mss4-like_sf"/>
</dbReference>
<dbReference type="SUPFAM" id="SSF51316">
    <property type="entry name" value="Mss4-like"/>
    <property type="match status" value="2"/>
</dbReference>
<comment type="caution">
    <text evidence="6">The sequence shown here is derived from an EMBL/GenBank/DDBJ whole genome shotgun (WGS) entry which is preliminary data.</text>
</comment>
<proteinExistence type="inferred from homology"/>
<evidence type="ECO:0000256" key="1">
    <source>
        <dbReference type="ARBA" id="ARBA00005495"/>
    </source>
</evidence>
<dbReference type="GO" id="GO:0016846">
    <property type="term" value="F:carbon-sulfur lyase activity"/>
    <property type="evidence" value="ECO:0007669"/>
    <property type="project" value="InterPro"/>
</dbReference>
<evidence type="ECO:0000313" key="7">
    <source>
        <dbReference type="Proteomes" id="UP001174694"/>
    </source>
</evidence>
<evidence type="ECO:0000256" key="2">
    <source>
        <dbReference type="ARBA" id="ARBA00022723"/>
    </source>
</evidence>
<dbReference type="Gene3D" id="3.90.1590.10">
    <property type="entry name" value="glutathione-dependent formaldehyde- activating enzyme (gfa)"/>
    <property type="match status" value="1"/>
</dbReference>
<dbReference type="PANTHER" id="PTHR33337:SF33">
    <property type="entry name" value="CENP-V_GFA DOMAIN-CONTAINING PROTEIN"/>
    <property type="match status" value="1"/>
</dbReference>
<evidence type="ECO:0000256" key="4">
    <source>
        <dbReference type="ARBA" id="ARBA00023239"/>
    </source>
</evidence>
<name>A0AA38VBX0_9PEZI</name>
<protein>
    <recommendedName>
        <fullName evidence="5">CENP-V/GFA domain-containing protein</fullName>
    </recommendedName>
</protein>